<feature type="coiled-coil region" evidence="1">
    <location>
        <begin position="39"/>
        <end position="73"/>
    </location>
</feature>
<organism evidence="3 4">
    <name type="scientific">Candidatus Woesebacteria bacterium GW2011_GWA1_37_7</name>
    <dbReference type="NCBI Taxonomy" id="1618545"/>
    <lineage>
        <taxon>Bacteria</taxon>
        <taxon>Candidatus Woeseibacteriota</taxon>
    </lineage>
</organism>
<protein>
    <submittedName>
        <fullName evidence="3">Septum formation initiator</fullName>
    </submittedName>
</protein>
<dbReference type="AlphaFoldDB" id="A0A0G0HCW3"/>
<keyword evidence="2" id="KW-1133">Transmembrane helix</keyword>
<evidence type="ECO:0000313" key="3">
    <source>
        <dbReference type="EMBL" id="KKQ36380.1"/>
    </source>
</evidence>
<dbReference type="STRING" id="1618545.US53_C0055G0011"/>
<proteinExistence type="predicted"/>
<keyword evidence="2" id="KW-0812">Transmembrane</keyword>
<sequence length="129" mass="15207">MSNKLTDRIKDKLDKFIVYLLLIIFALLSLSLYRNMARITKSKSTVDEAGERVNKLENEKKELEARLSEVSSEYYIEKQIRDKLNLTKEGEIMVILPPEDVLRKLAPKEEEKEAVLPDPNWRKWIKLFI</sequence>
<evidence type="ECO:0000256" key="1">
    <source>
        <dbReference type="SAM" id="Coils"/>
    </source>
</evidence>
<evidence type="ECO:0000256" key="2">
    <source>
        <dbReference type="SAM" id="Phobius"/>
    </source>
</evidence>
<feature type="transmembrane region" description="Helical" evidence="2">
    <location>
        <begin position="16"/>
        <end position="33"/>
    </location>
</feature>
<accession>A0A0G0HCW3</accession>
<keyword evidence="1" id="KW-0175">Coiled coil</keyword>
<reference evidence="3 4" key="1">
    <citation type="journal article" date="2015" name="Nature">
        <title>rRNA introns, odd ribosomes, and small enigmatic genomes across a large radiation of phyla.</title>
        <authorList>
            <person name="Brown C.T."/>
            <person name="Hug L.A."/>
            <person name="Thomas B.C."/>
            <person name="Sharon I."/>
            <person name="Castelle C.J."/>
            <person name="Singh A."/>
            <person name="Wilkins M.J."/>
            <person name="Williams K.H."/>
            <person name="Banfield J.F."/>
        </authorList>
    </citation>
    <scope>NUCLEOTIDE SEQUENCE [LARGE SCALE GENOMIC DNA]</scope>
</reference>
<dbReference type="EMBL" id="LBTI01000055">
    <property type="protein sequence ID" value="KKQ36380.1"/>
    <property type="molecule type" value="Genomic_DNA"/>
</dbReference>
<dbReference type="Pfam" id="PF04977">
    <property type="entry name" value="DivIC"/>
    <property type="match status" value="1"/>
</dbReference>
<dbReference type="InterPro" id="IPR007060">
    <property type="entry name" value="FtsL/DivIC"/>
</dbReference>
<name>A0A0G0HCW3_9BACT</name>
<keyword evidence="2" id="KW-0472">Membrane</keyword>
<comment type="caution">
    <text evidence="3">The sequence shown here is derived from an EMBL/GenBank/DDBJ whole genome shotgun (WGS) entry which is preliminary data.</text>
</comment>
<gene>
    <name evidence="3" type="ORF">US53_C0055G0011</name>
</gene>
<dbReference type="Proteomes" id="UP000034591">
    <property type="component" value="Unassembled WGS sequence"/>
</dbReference>
<evidence type="ECO:0000313" key="4">
    <source>
        <dbReference type="Proteomes" id="UP000034591"/>
    </source>
</evidence>